<feature type="transmembrane region" description="Helical" evidence="1">
    <location>
        <begin position="151"/>
        <end position="173"/>
    </location>
</feature>
<evidence type="ECO:0000313" key="4">
    <source>
        <dbReference type="Proteomes" id="UP001236620"/>
    </source>
</evidence>
<evidence type="ECO:0000256" key="1">
    <source>
        <dbReference type="SAM" id="Phobius"/>
    </source>
</evidence>
<gene>
    <name evidence="3" type="ORF">J2Z63_000621</name>
</gene>
<dbReference type="SUPFAM" id="SSF48317">
    <property type="entry name" value="Acid phosphatase/Vanadium-dependent haloperoxidase"/>
    <property type="match status" value="1"/>
</dbReference>
<feature type="transmembrane region" description="Helical" evidence="1">
    <location>
        <begin position="193"/>
        <end position="216"/>
    </location>
</feature>
<feature type="domain" description="Phosphatidic acid phosphatase type 2/haloperoxidase" evidence="2">
    <location>
        <begin position="282"/>
        <end position="368"/>
    </location>
</feature>
<dbReference type="Pfam" id="PF01569">
    <property type="entry name" value="PAP2"/>
    <property type="match status" value="1"/>
</dbReference>
<keyword evidence="4" id="KW-1185">Reference proteome</keyword>
<comment type="caution">
    <text evidence="3">The sequence shown here is derived from an EMBL/GenBank/DDBJ whole genome shotgun (WGS) entry which is preliminary data.</text>
</comment>
<organism evidence="3 4">
    <name type="scientific">Mycoplasma yeatsii</name>
    <dbReference type="NCBI Taxonomy" id="51365"/>
    <lineage>
        <taxon>Bacteria</taxon>
        <taxon>Bacillati</taxon>
        <taxon>Mycoplasmatota</taxon>
        <taxon>Mollicutes</taxon>
        <taxon>Mycoplasmataceae</taxon>
        <taxon>Mycoplasma</taxon>
    </lineage>
</organism>
<reference evidence="3" key="1">
    <citation type="submission" date="2023-07" db="EMBL/GenBank/DDBJ databases">
        <title>Genomic Encyclopedia of Type Strains, Phase IV (KMG-IV): sequencing the most valuable type-strain genomes for metagenomic binning, comparative biology and taxonomic classification.</title>
        <authorList>
            <person name="Goeker M."/>
        </authorList>
    </citation>
    <scope>NUCLEOTIDE SEQUENCE [LARGE SCALE GENOMIC DNA]</scope>
    <source>
        <strain evidence="3">DSM 22019</strain>
    </source>
</reference>
<dbReference type="RefSeq" id="WP_307445181.1">
    <property type="nucleotide sequence ID" value="NZ_JAUSWP010000006.1"/>
</dbReference>
<keyword evidence="1" id="KW-0812">Transmembrane</keyword>
<protein>
    <submittedName>
        <fullName evidence="3">Membrane-associated phospholipid phosphatase</fullName>
    </submittedName>
</protein>
<feature type="transmembrane region" description="Helical" evidence="1">
    <location>
        <begin position="317"/>
        <end position="340"/>
    </location>
</feature>
<proteinExistence type="predicted"/>
<feature type="transmembrane region" description="Helical" evidence="1">
    <location>
        <begin position="289"/>
        <end position="310"/>
    </location>
</feature>
<accession>A0ABU0NEV7</accession>
<dbReference type="EMBL" id="JAUSWP010000006">
    <property type="protein sequence ID" value="MDQ0567973.1"/>
    <property type="molecule type" value="Genomic_DNA"/>
</dbReference>
<evidence type="ECO:0000313" key="3">
    <source>
        <dbReference type="EMBL" id="MDQ0567973.1"/>
    </source>
</evidence>
<dbReference type="Proteomes" id="UP001236620">
    <property type="component" value="Unassembled WGS sequence"/>
</dbReference>
<name>A0ABU0NEV7_9MOLU</name>
<feature type="transmembrane region" description="Helical" evidence="1">
    <location>
        <begin position="346"/>
        <end position="363"/>
    </location>
</feature>
<keyword evidence="1" id="KW-0472">Membrane</keyword>
<feature type="transmembrane region" description="Helical" evidence="1">
    <location>
        <begin position="57"/>
        <end position="82"/>
    </location>
</feature>
<feature type="transmembrane region" description="Helical" evidence="1">
    <location>
        <begin position="12"/>
        <end position="32"/>
    </location>
</feature>
<keyword evidence="1" id="KW-1133">Transmembrane helix</keyword>
<dbReference type="InterPro" id="IPR000326">
    <property type="entry name" value="PAP2/HPO"/>
</dbReference>
<evidence type="ECO:0000259" key="2">
    <source>
        <dbReference type="Pfam" id="PF01569"/>
    </source>
</evidence>
<dbReference type="InterPro" id="IPR036938">
    <property type="entry name" value="PAP2/HPO_sf"/>
</dbReference>
<dbReference type="Gene3D" id="1.20.144.10">
    <property type="entry name" value="Phosphatidic acid phosphatase type 2/haloperoxidase"/>
    <property type="match status" value="1"/>
</dbReference>
<feature type="transmembrane region" description="Helical" evidence="1">
    <location>
        <begin position="103"/>
        <end position="126"/>
    </location>
</feature>
<sequence>MNIKFKKKSSVFYTIFFSLLILFILAVIGLVISTPYKTDLKISKFCEKALNYEIGKYWAVIYEMLGNMLLTPFICFACMVFVESWFLHKSQNNQLNFWSKNKWIIKVIYLAILISSLSVLSTGSYFQLKKGNGFGVDGDAVFLMSMHYRKVALIFSIIVTHLIMIVGFCLLHFKFARSQNFLSNQYWIESIKVILFAIVTYIIIILLKGMTSRVYYYNVIYGDLLEKMKKEGHQDWVSFYLNQTEFKHGLVDSNNNVINIDGNWAWYVINGTMFHPRQDLNFYHKWVEWAFPSGHIIGTLTMSTTFFFFLSNKKKLSYVNIIFLVISLLHLLSMSCALVVDRGHWFSDVCFSYLFGLPLIWVVHKIGEKIKQRTNNKK</sequence>
<dbReference type="CDD" id="cd01610">
    <property type="entry name" value="PAP2_like"/>
    <property type="match status" value="1"/>
</dbReference>